<feature type="transmembrane region" description="Helical" evidence="1">
    <location>
        <begin position="34"/>
        <end position="49"/>
    </location>
</feature>
<evidence type="ECO:0000259" key="2">
    <source>
        <dbReference type="Pfam" id="PF26223"/>
    </source>
</evidence>
<sequence length="80" mass="8950">MEISDEVKVSLVTAVCVLALAIISKNILQVELDFITQYGPVWLFITYIITRGKEKSSGKPLIWSATIIIVTIAILFLYSF</sequence>
<protein>
    <recommendedName>
        <fullName evidence="2">DUF8049 domain-containing protein</fullName>
    </recommendedName>
</protein>
<organism evidence="3 4">
    <name type="scientific">candidate division MSBL1 archaeon SCGC-AAA259I07</name>
    <dbReference type="NCBI Taxonomy" id="1698266"/>
    <lineage>
        <taxon>Archaea</taxon>
        <taxon>Methanobacteriati</taxon>
        <taxon>Methanobacteriota</taxon>
        <taxon>candidate division MSBL1</taxon>
    </lineage>
</organism>
<dbReference type="InterPro" id="IPR058362">
    <property type="entry name" value="DUF8049"/>
</dbReference>
<gene>
    <name evidence="3" type="ORF">AKJ36_02100</name>
</gene>
<accession>A0A133UL64</accession>
<dbReference type="EMBL" id="LHXQ01000025">
    <property type="protein sequence ID" value="KXA94866.1"/>
    <property type="molecule type" value="Genomic_DNA"/>
</dbReference>
<keyword evidence="4" id="KW-1185">Reference proteome</keyword>
<reference evidence="3 4" key="1">
    <citation type="journal article" date="2016" name="Sci. Rep.">
        <title>Metabolic traits of an uncultured archaeal lineage -MSBL1- from brine pools of the Red Sea.</title>
        <authorList>
            <person name="Mwirichia R."/>
            <person name="Alam I."/>
            <person name="Rashid M."/>
            <person name="Vinu M."/>
            <person name="Ba-Alawi W."/>
            <person name="Anthony Kamau A."/>
            <person name="Kamanda Ngugi D."/>
            <person name="Goker M."/>
            <person name="Klenk H.P."/>
            <person name="Bajic V."/>
            <person name="Stingl U."/>
        </authorList>
    </citation>
    <scope>NUCLEOTIDE SEQUENCE [LARGE SCALE GENOMIC DNA]</scope>
    <source>
        <strain evidence="3">SCGC-AAA259I07</strain>
    </source>
</reference>
<evidence type="ECO:0000313" key="4">
    <source>
        <dbReference type="Proteomes" id="UP000070155"/>
    </source>
</evidence>
<keyword evidence="1" id="KW-0812">Transmembrane</keyword>
<feature type="transmembrane region" description="Helical" evidence="1">
    <location>
        <begin position="7"/>
        <end position="28"/>
    </location>
</feature>
<dbReference type="Proteomes" id="UP000070155">
    <property type="component" value="Unassembled WGS sequence"/>
</dbReference>
<proteinExistence type="predicted"/>
<evidence type="ECO:0000313" key="3">
    <source>
        <dbReference type="EMBL" id="KXA94866.1"/>
    </source>
</evidence>
<name>A0A133UL64_9EURY</name>
<evidence type="ECO:0000256" key="1">
    <source>
        <dbReference type="SAM" id="Phobius"/>
    </source>
</evidence>
<dbReference type="Pfam" id="PF26223">
    <property type="entry name" value="DUF8049"/>
    <property type="match status" value="1"/>
</dbReference>
<feature type="domain" description="DUF8049" evidence="2">
    <location>
        <begin position="2"/>
        <end position="79"/>
    </location>
</feature>
<comment type="caution">
    <text evidence="3">The sequence shown here is derived from an EMBL/GenBank/DDBJ whole genome shotgun (WGS) entry which is preliminary data.</text>
</comment>
<feature type="transmembrane region" description="Helical" evidence="1">
    <location>
        <begin position="61"/>
        <end position="79"/>
    </location>
</feature>
<dbReference type="AlphaFoldDB" id="A0A133UL64"/>
<keyword evidence="1" id="KW-1133">Transmembrane helix</keyword>
<keyword evidence="1" id="KW-0472">Membrane</keyword>